<name>A0A835UF71_VANPL</name>
<evidence type="ECO:0000313" key="3">
    <source>
        <dbReference type="Proteomes" id="UP000639772"/>
    </source>
</evidence>
<dbReference type="Proteomes" id="UP000639772">
    <property type="component" value="Chromosome 12"/>
</dbReference>
<evidence type="ECO:0000313" key="2">
    <source>
        <dbReference type="EMBL" id="KAG0459068.1"/>
    </source>
</evidence>
<comment type="caution">
    <text evidence="2">The sequence shown here is derived from an EMBL/GenBank/DDBJ whole genome shotgun (WGS) entry which is preliminary data.</text>
</comment>
<accession>A0A835UF71</accession>
<feature type="signal peptide" evidence="1">
    <location>
        <begin position="1"/>
        <end position="23"/>
    </location>
</feature>
<gene>
    <name evidence="2" type="ORF">HPP92_022196</name>
</gene>
<proteinExistence type="predicted"/>
<feature type="chain" id="PRO_5032674540" evidence="1">
    <location>
        <begin position="24"/>
        <end position="94"/>
    </location>
</feature>
<sequence>MALNVSYPLVFLTIFLLFFAISASITEGNSTSLPRGLLGSRPSAGHCFKGPRKSKACDDRCKQLNYYGGMIIKRRRRVRCCCYPSYHLGDRCLT</sequence>
<evidence type="ECO:0000256" key="1">
    <source>
        <dbReference type="SAM" id="SignalP"/>
    </source>
</evidence>
<protein>
    <submittedName>
        <fullName evidence="2">Uncharacterized protein</fullName>
    </submittedName>
</protein>
<organism evidence="2 3">
    <name type="scientific">Vanilla planifolia</name>
    <name type="common">Vanilla</name>
    <dbReference type="NCBI Taxonomy" id="51239"/>
    <lineage>
        <taxon>Eukaryota</taxon>
        <taxon>Viridiplantae</taxon>
        <taxon>Streptophyta</taxon>
        <taxon>Embryophyta</taxon>
        <taxon>Tracheophyta</taxon>
        <taxon>Spermatophyta</taxon>
        <taxon>Magnoliopsida</taxon>
        <taxon>Liliopsida</taxon>
        <taxon>Asparagales</taxon>
        <taxon>Orchidaceae</taxon>
        <taxon>Vanilloideae</taxon>
        <taxon>Vanilleae</taxon>
        <taxon>Vanilla</taxon>
    </lineage>
</organism>
<dbReference type="EMBL" id="JADCNM010000012">
    <property type="protein sequence ID" value="KAG0459068.1"/>
    <property type="molecule type" value="Genomic_DNA"/>
</dbReference>
<reference evidence="2 3" key="1">
    <citation type="journal article" date="2020" name="Nat. Food">
        <title>A phased Vanilla planifolia genome enables genetic improvement of flavour and production.</title>
        <authorList>
            <person name="Hasing T."/>
            <person name="Tang H."/>
            <person name="Brym M."/>
            <person name="Khazi F."/>
            <person name="Huang T."/>
            <person name="Chambers A.H."/>
        </authorList>
    </citation>
    <scope>NUCLEOTIDE SEQUENCE [LARGE SCALE GENOMIC DNA]</scope>
    <source>
        <tissue evidence="2">Leaf</tissue>
    </source>
</reference>
<dbReference type="AlphaFoldDB" id="A0A835UF71"/>
<keyword evidence="1" id="KW-0732">Signal</keyword>